<name>G3J9W8_CORMM</name>
<accession>G3J9W8</accession>
<reference evidence="1 2" key="1">
    <citation type="journal article" date="2011" name="Genome Biol.">
        <title>Genome sequence of the insect pathogenic fungus Cordyceps militaris, a valued traditional Chinese medicine.</title>
        <authorList>
            <person name="Zheng P."/>
            <person name="Xia Y."/>
            <person name="Xiao G."/>
            <person name="Xiong C."/>
            <person name="Hu X."/>
            <person name="Zhang S."/>
            <person name="Zheng H."/>
            <person name="Huang Y."/>
            <person name="Zhou Y."/>
            <person name="Wang S."/>
            <person name="Zhao G.P."/>
            <person name="Liu X."/>
            <person name="St Leger R.J."/>
            <person name="Wang C."/>
        </authorList>
    </citation>
    <scope>NUCLEOTIDE SEQUENCE [LARGE SCALE GENOMIC DNA]</scope>
    <source>
        <strain evidence="1 2">CM01</strain>
    </source>
</reference>
<evidence type="ECO:0000313" key="2">
    <source>
        <dbReference type="Proteomes" id="UP000001610"/>
    </source>
</evidence>
<dbReference type="KEGG" id="cmt:CCM_02462"/>
<dbReference type="InParanoid" id="G3J9W8"/>
<dbReference type="RefSeq" id="XP_006667677.1">
    <property type="nucleotide sequence ID" value="XM_006667614.1"/>
</dbReference>
<proteinExistence type="predicted"/>
<dbReference type="GeneID" id="18164489"/>
<organism evidence="1 2">
    <name type="scientific">Cordyceps militaris (strain CM01)</name>
    <name type="common">Caterpillar fungus</name>
    <dbReference type="NCBI Taxonomy" id="983644"/>
    <lineage>
        <taxon>Eukaryota</taxon>
        <taxon>Fungi</taxon>
        <taxon>Dikarya</taxon>
        <taxon>Ascomycota</taxon>
        <taxon>Pezizomycotina</taxon>
        <taxon>Sordariomycetes</taxon>
        <taxon>Hypocreomycetidae</taxon>
        <taxon>Hypocreales</taxon>
        <taxon>Cordycipitaceae</taxon>
        <taxon>Cordyceps</taxon>
    </lineage>
</organism>
<dbReference type="HOGENOM" id="CLU_1916981_0_0_1"/>
<dbReference type="AlphaFoldDB" id="G3J9W8"/>
<dbReference type="Proteomes" id="UP000001610">
    <property type="component" value="Unassembled WGS sequence"/>
</dbReference>
<dbReference type="VEuPathDB" id="FungiDB:CCM_02462"/>
<keyword evidence="2" id="KW-1185">Reference proteome</keyword>
<dbReference type="EMBL" id="JH126400">
    <property type="protein sequence ID" value="EGX94191.1"/>
    <property type="molecule type" value="Genomic_DNA"/>
</dbReference>
<sequence length="132" mass="14621">MMRYECNDAQFPIPPLKTERRAAVATLIEKQAKDGNANVDANVDANSNGNDGKTIVSKFVRFDRADTTPSETGQITWRANVGNDVDGARRETFSSRRPGKKRDIFVAPIEGPWLLSRCPLSVVRKMLGTRGL</sequence>
<evidence type="ECO:0000313" key="1">
    <source>
        <dbReference type="EMBL" id="EGX94191.1"/>
    </source>
</evidence>
<gene>
    <name evidence="1" type="ORF">CCM_02462</name>
</gene>
<protein>
    <submittedName>
        <fullName evidence="1">Uncharacterized protein</fullName>
    </submittedName>
</protein>